<dbReference type="PANTHER" id="PTHR45255">
    <property type="entry name" value="DNAJ HOMOLOG SUBFAMILY C MEMBER 24"/>
    <property type="match status" value="1"/>
</dbReference>
<dbReference type="SMART" id="SM00271">
    <property type="entry name" value="DnaJ"/>
    <property type="match status" value="1"/>
</dbReference>
<accession>A0A8H7CUU8</accession>
<dbReference type="EMBL" id="JACAZH010000014">
    <property type="protein sequence ID" value="KAF7351130.1"/>
    <property type="molecule type" value="Genomic_DNA"/>
</dbReference>
<keyword evidence="10" id="KW-1185">Reference proteome</keyword>
<proteinExistence type="inferred from homology"/>
<evidence type="ECO:0000259" key="8">
    <source>
        <dbReference type="PROSITE" id="PS51074"/>
    </source>
</evidence>
<organism evidence="9 10">
    <name type="scientific">Mycena sanguinolenta</name>
    <dbReference type="NCBI Taxonomy" id="230812"/>
    <lineage>
        <taxon>Eukaryota</taxon>
        <taxon>Fungi</taxon>
        <taxon>Dikarya</taxon>
        <taxon>Basidiomycota</taxon>
        <taxon>Agaricomycotina</taxon>
        <taxon>Agaricomycetes</taxon>
        <taxon>Agaricomycetidae</taxon>
        <taxon>Agaricales</taxon>
        <taxon>Marasmiineae</taxon>
        <taxon>Mycenaceae</taxon>
        <taxon>Mycena</taxon>
    </lineage>
</organism>
<evidence type="ECO:0000313" key="10">
    <source>
        <dbReference type="Proteomes" id="UP000623467"/>
    </source>
</evidence>
<evidence type="ECO:0000256" key="2">
    <source>
        <dbReference type="ARBA" id="ARBA00006169"/>
    </source>
</evidence>
<dbReference type="Gene3D" id="1.10.287.110">
    <property type="entry name" value="DnaJ domain"/>
    <property type="match status" value="1"/>
</dbReference>
<dbReference type="InterPro" id="IPR036869">
    <property type="entry name" value="J_dom_sf"/>
</dbReference>
<comment type="similarity">
    <text evidence="2">Belongs to the DPH4 family.</text>
</comment>
<evidence type="ECO:0000256" key="1">
    <source>
        <dbReference type="ARBA" id="ARBA00003474"/>
    </source>
</evidence>
<evidence type="ECO:0000259" key="7">
    <source>
        <dbReference type="PROSITE" id="PS50076"/>
    </source>
</evidence>
<reference evidence="9" key="1">
    <citation type="submission" date="2020-05" db="EMBL/GenBank/DDBJ databases">
        <title>Mycena genomes resolve the evolution of fungal bioluminescence.</title>
        <authorList>
            <person name="Tsai I.J."/>
        </authorList>
    </citation>
    <scope>NUCLEOTIDE SEQUENCE</scope>
    <source>
        <strain evidence="9">160909Yilan</strain>
    </source>
</reference>
<evidence type="ECO:0000313" key="9">
    <source>
        <dbReference type="EMBL" id="KAF7351130.1"/>
    </source>
</evidence>
<dbReference type="CDD" id="cd06257">
    <property type="entry name" value="DnaJ"/>
    <property type="match status" value="1"/>
</dbReference>
<feature type="domain" description="DPH-type MB" evidence="8">
    <location>
        <begin position="69"/>
        <end position="124"/>
    </location>
</feature>
<sequence>MDCYAILDVQPGADAKDIKAAYHRALLAAHPDKNNASRHDIAAIKDAYRVLSNPTLRAKADQELKRPRPAQVISLTDFDEVDEDAWTHACRCGGTYLITAEEMDRGVHLVGCSSCSEVVWVGYELAEEEP</sequence>
<dbReference type="PROSITE" id="PS51074">
    <property type="entry name" value="DPH_MB"/>
    <property type="match status" value="1"/>
</dbReference>
<evidence type="ECO:0000256" key="4">
    <source>
        <dbReference type="ARBA" id="ARBA00022723"/>
    </source>
</evidence>
<dbReference type="GO" id="GO:0008198">
    <property type="term" value="F:ferrous iron binding"/>
    <property type="evidence" value="ECO:0007669"/>
    <property type="project" value="TreeGrafter"/>
</dbReference>
<comment type="function">
    <text evidence="1">Required for the first step of diphthamide biosynthesis, the transfer of 3-amino-3-carboxypropyl from S-adenosyl-L-methionine to a histidine residue. Diphthamide is a post-translational modification of histidine which occurs in elongation factor 2.</text>
</comment>
<dbReference type="InterPro" id="IPR001623">
    <property type="entry name" value="DnaJ_domain"/>
</dbReference>
<dbReference type="GO" id="GO:0001671">
    <property type="term" value="F:ATPase activator activity"/>
    <property type="evidence" value="ECO:0007669"/>
    <property type="project" value="TreeGrafter"/>
</dbReference>
<evidence type="ECO:0000256" key="6">
    <source>
        <dbReference type="ARBA" id="ARBA00023004"/>
    </source>
</evidence>
<dbReference type="InterPro" id="IPR036671">
    <property type="entry name" value="DPH_MB_sf"/>
</dbReference>
<dbReference type="Gene3D" id="3.10.660.10">
    <property type="entry name" value="DPH Zinc finger"/>
    <property type="match status" value="1"/>
</dbReference>
<dbReference type="SUPFAM" id="SSF46565">
    <property type="entry name" value="Chaperone J-domain"/>
    <property type="match status" value="1"/>
</dbReference>
<keyword evidence="6" id="KW-0408">Iron</keyword>
<dbReference type="Pfam" id="PF05207">
    <property type="entry name" value="Zn_ribbon_CSL"/>
    <property type="match status" value="1"/>
</dbReference>
<keyword evidence="5" id="KW-0862">Zinc</keyword>
<keyword evidence="4" id="KW-0479">Metal-binding</keyword>
<dbReference type="PRINTS" id="PR00625">
    <property type="entry name" value="JDOMAIN"/>
</dbReference>
<dbReference type="InterPro" id="IPR007872">
    <property type="entry name" value="DPH_MB_dom"/>
</dbReference>
<evidence type="ECO:0000256" key="3">
    <source>
        <dbReference type="ARBA" id="ARBA00021797"/>
    </source>
</evidence>
<dbReference type="GO" id="GO:0017183">
    <property type="term" value="P:protein histidyl modification to diphthamide"/>
    <property type="evidence" value="ECO:0007669"/>
    <property type="project" value="UniProtKB-UniPathway"/>
</dbReference>
<dbReference type="SUPFAM" id="SSF144217">
    <property type="entry name" value="CSL zinc finger"/>
    <property type="match status" value="1"/>
</dbReference>
<dbReference type="Pfam" id="PF00226">
    <property type="entry name" value="DnaJ"/>
    <property type="match status" value="1"/>
</dbReference>
<dbReference type="AlphaFoldDB" id="A0A8H7CUU8"/>
<name>A0A8H7CUU8_9AGAR</name>
<feature type="domain" description="J" evidence="7">
    <location>
        <begin position="2"/>
        <end position="64"/>
    </location>
</feature>
<dbReference type="Proteomes" id="UP000623467">
    <property type="component" value="Unassembled WGS sequence"/>
</dbReference>
<dbReference type="OrthoDB" id="445556at2759"/>
<dbReference type="UniPathway" id="UPA00559"/>
<dbReference type="PANTHER" id="PTHR45255:SF1">
    <property type="entry name" value="DNAJ HOMOLOG SUBFAMILY C MEMBER 24"/>
    <property type="match status" value="1"/>
</dbReference>
<evidence type="ECO:0000256" key="5">
    <source>
        <dbReference type="ARBA" id="ARBA00022833"/>
    </source>
</evidence>
<dbReference type="PROSITE" id="PS50076">
    <property type="entry name" value="DNAJ_2"/>
    <property type="match status" value="1"/>
</dbReference>
<comment type="caution">
    <text evidence="9">The sequence shown here is derived from an EMBL/GenBank/DDBJ whole genome shotgun (WGS) entry which is preliminary data.</text>
</comment>
<protein>
    <recommendedName>
        <fullName evidence="3">Diphthamide biosynthesis protein 4</fullName>
    </recommendedName>
</protein>
<gene>
    <name evidence="9" type="ORF">MSAN_01675500</name>
</gene>